<accession>U1GUX6</accession>
<dbReference type="RefSeq" id="XP_007786700.1">
    <property type="nucleotide sequence ID" value="XM_007788510.1"/>
</dbReference>
<evidence type="ECO:0000313" key="3">
    <source>
        <dbReference type="Proteomes" id="UP000019373"/>
    </source>
</evidence>
<feature type="compositionally biased region" description="Polar residues" evidence="1">
    <location>
        <begin position="15"/>
        <end position="32"/>
    </location>
</feature>
<proteinExistence type="predicted"/>
<evidence type="ECO:0000256" key="1">
    <source>
        <dbReference type="SAM" id="MobiDB-lite"/>
    </source>
</evidence>
<organism evidence="2 3">
    <name type="scientific">Endocarpon pusillum (strain Z07020 / HMAS-L-300199)</name>
    <name type="common">Lichen-forming fungus</name>
    <dbReference type="NCBI Taxonomy" id="1263415"/>
    <lineage>
        <taxon>Eukaryota</taxon>
        <taxon>Fungi</taxon>
        <taxon>Dikarya</taxon>
        <taxon>Ascomycota</taxon>
        <taxon>Pezizomycotina</taxon>
        <taxon>Eurotiomycetes</taxon>
        <taxon>Chaetothyriomycetidae</taxon>
        <taxon>Verrucariales</taxon>
        <taxon>Verrucariaceae</taxon>
        <taxon>Endocarpon</taxon>
    </lineage>
</organism>
<keyword evidence="3" id="KW-1185">Reference proteome</keyword>
<evidence type="ECO:0008006" key="4">
    <source>
        <dbReference type="Google" id="ProtNLM"/>
    </source>
</evidence>
<dbReference type="OrthoDB" id="4172364at2759"/>
<dbReference type="PANTHER" id="PTHR36847:SF1">
    <property type="entry name" value="AMIDOLIGASE ENZYME"/>
    <property type="match status" value="1"/>
</dbReference>
<dbReference type="GeneID" id="19236275"/>
<feature type="region of interest" description="Disordered" evidence="1">
    <location>
        <begin position="81"/>
        <end position="216"/>
    </location>
</feature>
<dbReference type="eggNOG" id="ENOG502SUNA">
    <property type="taxonomic scope" value="Eukaryota"/>
</dbReference>
<evidence type="ECO:0000313" key="2">
    <source>
        <dbReference type="EMBL" id="ERF75851.1"/>
    </source>
</evidence>
<reference evidence="3" key="1">
    <citation type="journal article" date="2014" name="BMC Genomics">
        <title>Genome characteristics reveal the impact of lichenization on lichen-forming fungus Endocarpon pusillum Hedwig (Verrucariales, Ascomycota).</title>
        <authorList>
            <person name="Wang Y.-Y."/>
            <person name="Liu B."/>
            <person name="Zhang X.-Y."/>
            <person name="Zhou Q.-M."/>
            <person name="Zhang T."/>
            <person name="Li H."/>
            <person name="Yu Y.-F."/>
            <person name="Zhang X.-L."/>
            <person name="Hao X.-Y."/>
            <person name="Wang M."/>
            <person name="Wang L."/>
            <person name="Wei J.-C."/>
        </authorList>
    </citation>
    <scope>NUCLEOTIDE SEQUENCE [LARGE SCALE GENOMIC DNA]</scope>
    <source>
        <strain evidence="3">Z07020 / HMAS-L-300199</strain>
    </source>
</reference>
<protein>
    <recommendedName>
        <fullName evidence="4">Amidoligase enzyme</fullName>
    </recommendedName>
</protein>
<gene>
    <name evidence="2" type="ORF">EPUS_01217</name>
</gene>
<feature type="compositionally biased region" description="Polar residues" evidence="1">
    <location>
        <begin position="114"/>
        <end position="132"/>
    </location>
</feature>
<dbReference type="AlphaFoldDB" id="U1GUX6"/>
<feature type="compositionally biased region" description="Basic and acidic residues" evidence="1">
    <location>
        <begin position="1"/>
        <end position="14"/>
    </location>
</feature>
<dbReference type="Proteomes" id="UP000019373">
    <property type="component" value="Unassembled WGS sequence"/>
</dbReference>
<dbReference type="EMBL" id="KE720795">
    <property type="protein sequence ID" value="ERF75851.1"/>
    <property type="molecule type" value="Genomic_DNA"/>
</dbReference>
<feature type="region of interest" description="Disordered" evidence="1">
    <location>
        <begin position="1"/>
        <end position="69"/>
    </location>
</feature>
<feature type="compositionally biased region" description="Polar residues" evidence="1">
    <location>
        <begin position="85"/>
        <end position="107"/>
    </location>
</feature>
<name>U1GUX6_ENDPU</name>
<sequence>MSDPGRLDTGKEARSSASAASGQPRTHPQRNLTARRPEPPSASPGTPPFARQAAAPSEASQVSGLTNIASQQSRRIAGTAGLVKQQHSISTNPASSQSCHTTGTPRSGSRRYNDSTGVIQPQNVAHATSEVTPTLRGGEHHQRPGLLAVSESRGLRSNEVGRQSPASRRRRQDWTKSAAGLPSVAKTGEQFRPDPRQTTRKVPGANQSDRARAHNSKIGIGIETEFLLAARQLKHKANTIEEFGKIAAINHNDCVASQHPRMGKNVLSYPPERAVFDQWVLSEDPTISRGYEPWGVEMVSPIFVAYCGSPWRTHVESTWNYLQQYYKITEDDSCATHIHVSVEGGYSFEEIKRVARSAIHFEAALDALVPSVRRGGNCEWAKSSWLDSEHLALKDRSRERSMIFLDTVNDFFSFLSVMNPDGERGYTWNFHSIEKFYTIEFRKPPASITANQVLSWAELAMSFVQASIRYGSLEKLRRIPSTTGGLCWFLEQCNVPGLNEHHRLHGFWEGRDARAFEQPTPMRLYLLPEEEKVLDKRRKLDQGQTLMNAMKRAPYWQKDE</sequence>
<dbReference type="InterPro" id="IPR022025">
    <property type="entry name" value="Amidoligase_2"/>
</dbReference>
<dbReference type="HOGENOM" id="CLU_486618_0_0_1"/>
<dbReference type="PANTHER" id="PTHR36847">
    <property type="entry name" value="AMIDOLIGASE ENZYME"/>
    <property type="match status" value="1"/>
</dbReference>
<feature type="compositionally biased region" description="Polar residues" evidence="1">
    <location>
        <begin position="58"/>
        <end position="69"/>
    </location>
</feature>
<dbReference type="Pfam" id="PF12224">
    <property type="entry name" value="Amidoligase_2"/>
    <property type="match status" value="1"/>
</dbReference>